<dbReference type="EMBL" id="GIBP01007981">
    <property type="protein sequence ID" value="NDV36950.1"/>
    <property type="molecule type" value="Transcribed_RNA"/>
</dbReference>
<dbReference type="PRINTS" id="PR00459">
    <property type="entry name" value="ASPEROXIDASE"/>
</dbReference>
<dbReference type="GO" id="GO:0000302">
    <property type="term" value="P:response to reactive oxygen species"/>
    <property type="evidence" value="ECO:0007669"/>
    <property type="project" value="TreeGrafter"/>
</dbReference>
<protein>
    <submittedName>
        <fullName evidence="2">Uncharacterized protein</fullName>
    </submittedName>
</protein>
<sequence>MLPNAEGDHTLLNSYFVRRLNFTMQETAALMGAHTLGRMEGRFSGFSGGWTPRHHALTNSYYSAAVGVVWDKRLRNGKIVWEAPRLACDDPQLETSCGQTVVMLNVDMALFTDVSLGTCTKFPAPPNNVGSCVDSPFRTYSKAYTSSTSQGKWIKDFALAIAKMTKIGYAANALYSVDFVRSSI</sequence>
<proteinExistence type="predicted"/>
<accession>A0A6B2LJE9</accession>
<dbReference type="GO" id="GO:0034599">
    <property type="term" value="P:cellular response to oxidative stress"/>
    <property type="evidence" value="ECO:0007669"/>
    <property type="project" value="InterPro"/>
</dbReference>
<keyword evidence="1" id="KW-0560">Oxidoreductase</keyword>
<dbReference type="PANTHER" id="PTHR31356">
    <property type="entry name" value="THYLAKOID LUMENAL 29 KDA PROTEIN, CHLOROPLASTIC-RELATED"/>
    <property type="match status" value="1"/>
</dbReference>
<reference evidence="2" key="1">
    <citation type="journal article" date="2020" name="J. Eukaryot. Microbiol.">
        <title>De novo Sequencing, Assembly and Annotation of the Transcriptome for the Free-Living Testate Amoeba Arcella intermedia.</title>
        <authorList>
            <person name="Ribeiro G.M."/>
            <person name="Porfirio-Sousa A.L."/>
            <person name="Maurer-Alcala X.X."/>
            <person name="Katz L.A."/>
            <person name="Lahr D.J.G."/>
        </authorList>
    </citation>
    <scope>NUCLEOTIDE SEQUENCE</scope>
</reference>
<dbReference type="InterPro" id="IPR044831">
    <property type="entry name" value="Ccp1-like"/>
</dbReference>
<dbReference type="GO" id="GO:0004601">
    <property type="term" value="F:peroxidase activity"/>
    <property type="evidence" value="ECO:0007669"/>
    <property type="project" value="InterPro"/>
</dbReference>
<dbReference type="InterPro" id="IPR002207">
    <property type="entry name" value="Peroxidase_I"/>
</dbReference>
<dbReference type="PANTHER" id="PTHR31356:SF66">
    <property type="entry name" value="CATALASE-PEROXIDASE"/>
    <property type="match status" value="1"/>
</dbReference>
<dbReference type="AlphaFoldDB" id="A0A6B2LJE9"/>
<dbReference type="GO" id="GO:0042744">
    <property type="term" value="P:hydrogen peroxide catabolic process"/>
    <property type="evidence" value="ECO:0007669"/>
    <property type="project" value="TreeGrafter"/>
</dbReference>
<dbReference type="Gene3D" id="1.10.420.10">
    <property type="entry name" value="Peroxidase, domain 2"/>
    <property type="match status" value="1"/>
</dbReference>
<evidence type="ECO:0000313" key="2">
    <source>
        <dbReference type="EMBL" id="NDV36950.1"/>
    </source>
</evidence>
<dbReference type="SUPFAM" id="SSF48113">
    <property type="entry name" value="Heme-dependent peroxidases"/>
    <property type="match status" value="1"/>
</dbReference>
<dbReference type="InterPro" id="IPR010255">
    <property type="entry name" value="Haem_peroxidase_sf"/>
</dbReference>
<organism evidence="2">
    <name type="scientific">Arcella intermedia</name>
    <dbReference type="NCBI Taxonomy" id="1963864"/>
    <lineage>
        <taxon>Eukaryota</taxon>
        <taxon>Amoebozoa</taxon>
        <taxon>Tubulinea</taxon>
        <taxon>Elardia</taxon>
        <taxon>Arcellinida</taxon>
        <taxon>Sphaerothecina</taxon>
        <taxon>Arcellidae</taxon>
        <taxon>Arcella</taxon>
    </lineage>
</organism>
<dbReference type="GO" id="GO:0020037">
    <property type="term" value="F:heme binding"/>
    <property type="evidence" value="ECO:0007669"/>
    <property type="project" value="InterPro"/>
</dbReference>
<evidence type="ECO:0000256" key="1">
    <source>
        <dbReference type="ARBA" id="ARBA00023002"/>
    </source>
</evidence>
<name>A0A6B2LJE9_9EUKA</name>